<name>A0ABW8KWP9_9GAMM</name>
<gene>
    <name evidence="1" type="ORF">ACI2JU_02985</name>
</gene>
<organism evidence="1 2">
    <name type="scientific">Pseudoalteromonas rhizosphaerae</name>
    <dbReference type="NCBI Taxonomy" id="2518973"/>
    <lineage>
        <taxon>Bacteria</taxon>
        <taxon>Pseudomonadati</taxon>
        <taxon>Pseudomonadota</taxon>
        <taxon>Gammaproteobacteria</taxon>
        <taxon>Alteromonadales</taxon>
        <taxon>Pseudoalteromonadaceae</taxon>
        <taxon>Pseudoalteromonas</taxon>
    </lineage>
</organism>
<dbReference type="RefSeq" id="WP_404674700.1">
    <property type="nucleotide sequence ID" value="NZ_JBJDOT010000003.1"/>
</dbReference>
<evidence type="ECO:0000313" key="2">
    <source>
        <dbReference type="Proteomes" id="UP001620262"/>
    </source>
</evidence>
<accession>A0ABW8KWP9</accession>
<dbReference type="EMBL" id="JBJDOT010000003">
    <property type="protein sequence ID" value="MFK3862836.1"/>
    <property type="molecule type" value="Genomic_DNA"/>
</dbReference>
<keyword evidence="2" id="KW-1185">Reference proteome</keyword>
<dbReference type="Proteomes" id="UP001620262">
    <property type="component" value="Unassembled WGS sequence"/>
</dbReference>
<proteinExistence type="predicted"/>
<sequence>MTINFNIHQAVSLTTTNQPKAPIAPQQQVTDAKKEVEVEAEPEAIAAFTGEAQKSSPYSALLNPEGFDFSNMSINEFKGIVDAVRKLESDTQRASGNTESLRGTFWGDVMDVKGSLEGINFQNRGFSSSDKIDITAFFELGVKEAQQMRKEHPRSFSKVVGYARSALSTVEKLTSESFIKEYQAKAVEFLKSQDTPLIKTQA</sequence>
<comment type="caution">
    <text evidence="1">The sequence shown here is derived from an EMBL/GenBank/DDBJ whole genome shotgun (WGS) entry which is preliminary data.</text>
</comment>
<protein>
    <submittedName>
        <fullName evidence="1">Uncharacterized protein</fullName>
    </submittedName>
</protein>
<reference evidence="1 2" key="1">
    <citation type="submission" date="2024-11" db="EMBL/GenBank/DDBJ databases">
        <title>The Natural Products Discovery Center: Release of the First 8490 Sequenced Strains for Exploring Actinobacteria Biosynthetic Diversity.</title>
        <authorList>
            <person name="Kalkreuter E."/>
            <person name="Kautsar S.A."/>
            <person name="Yang D."/>
            <person name="Bader C.D."/>
            <person name="Teijaro C.N."/>
            <person name="Fluegel L."/>
            <person name="Davis C.M."/>
            <person name="Simpson J.R."/>
            <person name="Lauterbach L."/>
            <person name="Steele A.D."/>
            <person name="Gui C."/>
            <person name="Meng S."/>
            <person name="Li G."/>
            <person name="Viehrig K."/>
            <person name="Ye F."/>
            <person name="Su P."/>
            <person name="Kiefer A.F."/>
            <person name="Nichols A."/>
            <person name="Cepeda A.J."/>
            <person name="Yan W."/>
            <person name="Fan B."/>
            <person name="Jiang Y."/>
            <person name="Adhikari A."/>
            <person name="Zheng C.-J."/>
            <person name="Schuster L."/>
            <person name="Cowan T.M."/>
            <person name="Smanski M.J."/>
            <person name="Chevrette M.G."/>
            <person name="De Carvalho L.P.S."/>
            <person name="Shen B."/>
        </authorList>
    </citation>
    <scope>NUCLEOTIDE SEQUENCE [LARGE SCALE GENOMIC DNA]</scope>
    <source>
        <strain evidence="1 2">NPDC078403</strain>
    </source>
</reference>
<evidence type="ECO:0000313" key="1">
    <source>
        <dbReference type="EMBL" id="MFK3862836.1"/>
    </source>
</evidence>